<evidence type="ECO:0000313" key="4">
    <source>
        <dbReference type="Proteomes" id="UP000629963"/>
    </source>
</evidence>
<dbReference type="PANTHER" id="PTHR46211">
    <property type="entry name" value="GLYCEROPHOSPHORYL DIESTER PHOSPHODIESTERASE"/>
    <property type="match status" value="1"/>
</dbReference>
<feature type="signal peptide" evidence="1">
    <location>
        <begin position="1"/>
        <end position="21"/>
    </location>
</feature>
<dbReference type="InterPro" id="IPR030395">
    <property type="entry name" value="GP_PDE_dom"/>
</dbReference>
<dbReference type="SUPFAM" id="SSF51695">
    <property type="entry name" value="PLC-like phosphodiesterases"/>
    <property type="match status" value="1"/>
</dbReference>
<dbReference type="PROSITE" id="PS51704">
    <property type="entry name" value="GP_PDE"/>
    <property type="match status" value="1"/>
</dbReference>
<dbReference type="Proteomes" id="UP000629963">
    <property type="component" value="Unassembled WGS sequence"/>
</dbReference>
<feature type="domain" description="GP-PDE" evidence="2">
    <location>
        <begin position="37"/>
        <end position="301"/>
    </location>
</feature>
<dbReference type="PANTHER" id="PTHR46211:SF14">
    <property type="entry name" value="GLYCEROPHOSPHODIESTER PHOSPHODIESTERASE"/>
    <property type="match status" value="1"/>
</dbReference>
<organism evidence="3 4">
    <name type="scientific">Flavobacterium kayseriense</name>
    <dbReference type="NCBI Taxonomy" id="2764714"/>
    <lineage>
        <taxon>Bacteria</taxon>
        <taxon>Pseudomonadati</taxon>
        <taxon>Bacteroidota</taxon>
        <taxon>Flavobacteriia</taxon>
        <taxon>Flavobacteriales</taxon>
        <taxon>Flavobacteriaceae</taxon>
        <taxon>Flavobacterium</taxon>
    </lineage>
</organism>
<name>A0ABR7JAY5_9FLAO</name>
<gene>
    <name evidence="3" type="ORF">H8R23_13175</name>
</gene>
<keyword evidence="1" id="KW-0732">Signal</keyword>
<accession>A0ABR7JAY5</accession>
<evidence type="ECO:0000256" key="1">
    <source>
        <dbReference type="SAM" id="SignalP"/>
    </source>
</evidence>
<reference evidence="3 4" key="1">
    <citation type="submission" date="2020-08" db="EMBL/GenBank/DDBJ databases">
        <title>Description of novel Flavobacterium F-380 isolate.</title>
        <authorList>
            <person name="Saticioglu I.B."/>
            <person name="Duman M."/>
            <person name="Altun S."/>
        </authorList>
    </citation>
    <scope>NUCLEOTIDE SEQUENCE [LARGE SCALE GENOMIC DNA]</scope>
    <source>
        <strain evidence="3 4">F-380</strain>
    </source>
</reference>
<comment type="caution">
    <text evidence="3">The sequence shown here is derived from an EMBL/GenBank/DDBJ whole genome shotgun (WGS) entry which is preliminary data.</text>
</comment>
<dbReference type="RefSeq" id="WP_187010849.1">
    <property type="nucleotide sequence ID" value="NZ_JACRUI010000004.1"/>
</dbReference>
<protein>
    <submittedName>
        <fullName evidence="3">Glycerophosphodiester phosphodiesterase</fullName>
    </submittedName>
</protein>
<proteinExistence type="predicted"/>
<evidence type="ECO:0000313" key="3">
    <source>
        <dbReference type="EMBL" id="MBC5842362.1"/>
    </source>
</evidence>
<keyword evidence="4" id="KW-1185">Reference proteome</keyword>
<dbReference type="EMBL" id="JACRUJ010000004">
    <property type="protein sequence ID" value="MBC5842362.1"/>
    <property type="molecule type" value="Genomic_DNA"/>
</dbReference>
<dbReference type="InterPro" id="IPR017946">
    <property type="entry name" value="PLC-like_Pdiesterase_TIM-brl"/>
</dbReference>
<feature type="chain" id="PRO_5046113437" evidence="1">
    <location>
        <begin position="22"/>
        <end position="302"/>
    </location>
</feature>
<dbReference type="Pfam" id="PF03009">
    <property type="entry name" value="GDPD"/>
    <property type="match status" value="1"/>
</dbReference>
<evidence type="ECO:0000259" key="2">
    <source>
        <dbReference type="PROSITE" id="PS51704"/>
    </source>
</evidence>
<sequence>MKTIQFFLGMLLLCDLTFAEAQSKIPNTAEKIKTYVFDLQGHRGARGLAPENTIPAFKKALELGVTTLEMDVVVTKDKQIVVSHEPWLNDQVTLDANHKNISKEDGLAYKIFEHTYQEVRAFDVGSYGNVLFPEQLKEQVSKPLLSEVIAFAEAINPKIKYNIEIKSTPDEEKNGYQPTVHEFADLVIVQVQKMLPTDRVIIQSFDPRVLQYIHKVYPKYTLAYLVFENDFNTNIADLGFKPQIYSPYYVLLNPAEVATIHQNKMKVIPWTVNKREEMESLLAMGVDGIITDYPNLALPLRK</sequence>
<dbReference type="Gene3D" id="3.20.20.190">
    <property type="entry name" value="Phosphatidylinositol (PI) phosphodiesterase"/>
    <property type="match status" value="1"/>
</dbReference>